<gene>
    <name evidence="2" type="ORF">DK847_16865</name>
</gene>
<dbReference type="RefSeq" id="WP_111199710.1">
    <property type="nucleotide sequence ID" value="NZ_QKVK01000009.1"/>
</dbReference>
<dbReference type="Pfam" id="PF13302">
    <property type="entry name" value="Acetyltransf_3"/>
    <property type="match status" value="1"/>
</dbReference>
<dbReference type="PROSITE" id="PS51186">
    <property type="entry name" value="GNAT"/>
    <property type="match status" value="1"/>
</dbReference>
<dbReference type="Proteomes" id="UP000248795">
    <property type="component" value="Unassembled WGS sequence"/>
</dbReference>
<protein>
    <submittedName>
        <fullName evidence="2">N-acetyltransferase</fullName>
    </submittedName>
</protein>
<name>A0A2W2BQ44_9HYPH</name>
<keyword evidence="2" id="KW-0808">Transferase</keyword>
<dbReference type="InterPro" id="IPR051531">
    <property type="entry name" value="N-acetyltransferase"/>
</dbReference>
<accession>A0A2W2BQ44</accession>
<reference evidence="3" key="1">
    <citation type="submission" date="2018-06" db="EMBL/GenBank/DDBJ databases">
        <title>Aestuariibacter litoralis strain KCTC 52945T.</title>
        <authorList>
            <person name="Li X."/>
            <person name="Salam N."/>
            <person name="Li J.-L."/>
            <person name="Chen Y.-M."/>
            <person name="Yang Z.-W."/>
            <person name="Zhang L.-Y."/>
            <person name="Han M.-X."/>
            <person name="Xiao M."/>
            <person name="Li W.-J."/>
        </authorList>
    </citation>
    <scope>NUCLEOTIDE SEQUENCE [LARGE SCALE GENOMIC DNA]</scope>
    <source>
        <strain evidence="3">KCTC 52945</strain>
    </source>
</reference>
<dbReference type="InterPro" id="IPR000182">
    <property type="entry name" value="GNAT_dom"/>
</dbReference>
<feature type="domain" description="N-acetyltransferase" evidence="1">
    <location>
        <begin position="8"/>
        <end position="171"/>
    </location>
</feature>
<evidence type="ECO:0000259" key="1">
    <source>
        <dbReference type="PROSITE" id="PS51186"/>
    </source>
</evidence>
<dbReference type="AlphaFoldDB" id="A0A2W2BQ44"/>
<proteinExistence type="predicted"/>
<sequence>MILHTPRLTLSPCRPEDGRDFIALEHDPDVMRHLTGGRVGAQVPAELAGTYLQPRGGEPHVWTARRNGAASFVGWFCLWPETDQHAELGYRLRRDHWGQGLASEGAAALVGWGFGSAGYQRITGCTMAANHASRRVLEKAGLRHVRTLPAAWAAAIPDGAGGEVHYEITRGDWIAQSA</sequence>
<dbReference type="Gene3D" id="3.40.630.30">
    <property type="match status" value="1"/>
</dbReference>
<dbReference type="EMBL" id="QKVK01000009">
    <property type="protein sequence ID" value="PZF75516.1"/>
    <property type="molecule type" value="Genomic_DNA"/>
</dbReference>
<dbReference type="GO" id="GO:0016747">
    <property type="term" value="F:acyltransferase activity, transferring groups other than amino-acyl groups"/>
    <property type="evidence" value="ECO:0007669"/>
    <property type="project" value="InterPro"/>
</dbReference>
<organism evidence="2 3">
    <name type="scientific">Aestuariivirga litoralis</name>
    <dbReference type="NCBI Taxonomy" id="2650924"/>
    <lineage>
        <taxon>Bacteria</taxon>
        <taxon>Pseudomonadati</taxon>
        <taxon>Pseudomonadota</taxon>
        <taxon>Alphaproteobacteria</taxon>
        <taxon>Hyphomicrobiales</taxon>
        <taxon>Aestuariivirgaceae</taxon>
        <taxon>Aestuariivirga</taxon>
    </lineage>
</organism>
<evidence type="ECO:0000313" key="2">
    <source>
        <dbReference type="EMBL" id="PZF75516.1"/>
    </source>
</evidence>
<dbReference type="PANTHER" id="PTHR43792:SF1">
    <property type="entry name" value="N-ACETYLTRANSFERASE DOMAIN-CONTAINING PROTEIN"/>
    <property type="match status" value="1"/>
</dbReference>
<dbReference type="SUPFAM" id="SSF55729">
    <property type="entry name" value="Acyl-CoA N-acyltransferases (Nat)"/>
    <property type="match status" value="1"/>
</dbReference>
<comment type="caution">
    <text evidence="2">The sequence shown here is derived from an EMBL/GenBank/DDBJ whole genome shotgun (WGS) entry which is preliminary data.</text>
</comment>
<keyword evidence="3" id="KW-1185">Reference proteome</keyword>
<dbReference type="InterPro" id="IPR016181">
    <property type="entry name" value="Acyl_CoA_acyltransferase"/>
</dbReference>
<evidence type="ECO:0000313" key="3">
    <source>
        <dbReference type="Proteomes" id="UP000248795"/>
    </source>
</evidence>
<dbReference type="PANTHER" id="PTHR43792">
    <property type="entry name" value="GNAT FAMILY, PUTATIVE (AFU_ORTHOLOGUE AFUA_3G00765)-RELATED-RELATED"/>
    <property type="match status" value="1"/>
</dbReference>